<dbReference type="GO" id="GO:0016758">
    <property type="term" value="F:hexosyltransferase activity"/>
    <property type="evidence" value="ECO:0007669"/>
    <property type="project" value="InterPro"/>
</dbReference>
<keyword evidence="6" id="KW-0735">Signal-anchor</keyword>
<keyword evidence="4" id="KW-0808">Transferase</keyword>
<gene>
    <name evidence="11" type="ORF">AKO1_001642</name>
</gene>
<keyword evidence="7" id="KW-1133">Transmembrane helix</keyword>
<dbReference type="EC" id="2.4.1.-" evidence="10"/>
<organism evidence="11 12">
    <name type="scientific">Acrasis kona</name>
    <dbReference type="NCBI Taxonomy" id="1008807"/>
    <lineage>
        <taxon>Eukaryota</taxon>
        <taxon>Discoba</taxon>
        <taxon>Heterolobosea</taxon>
        <taxon>Tetramitia</taxon>
        <taxon>Eutetramitia</taxon>
        <taxon>Acrasidae</taxon>
        <taxon>Acrasis</taxon>
    </lineage>
</organism>
<evidence type="ECO:0000256" key="10">
    <source>
        <dbReference type="RuleBase" id="RU363063"/>
    </source>
</evidence>
<evidence type="ECO:0000313" key="11">
    <source>
        <dbReference type="EMBL" id="KAL0486683.1"/>
    </source>
</evidence>
<name>A0AAW2ZCC1_9EUKA</name>
<keyword evidence="3 10" id="KW-0328">Glycosyltransferase</keyword>
<dbReference type="EMBL" id="JAOPGA020001255">
    <property type="protein sequence ID" value="KAL0486683.1"/>
    <property type="molecule type" value="Genomic_DNA"/>
</dbReference>
<evidence type="ECO:0000256" key="3">
    <source>
        <dbReference type="ARBA" id="ARBA00022676"/>
    </source>
</evidence>
<evidence type="ECO:0000256" key="5">
    <source>
        <dbReference type="ARBA" id="ARBA00022692"/>
    </source>
</evidence>
<evidence type="ECO:0000256" key="7">
    <source>
        <dbReference type="ARBA" id="ARBA00022989"/>
    </source>
</evidence>
<evidence type="ECO:0000313" key="12">
    <source>
        <dbReference type="Proteomes" id="UP001431209"/>
    </source>
</evidence>
<comment type="similarity">
    <text evidence="2 10">Belongs to the glycosyltransferase 31 family.</text>
</comment>
<evidence type="ECO:0000256" key="9">
    <source>
        <dbReference type="ARBA" id="ARBA00023136"/>
    </source>
</evidence>
<accession>A0AAW2ZCC1</accession>
<dbReference type="Gene3D" id="3.90.550.50">
    <property type="match status" value="1"/>
</dbReference>
<keyword evidence="12" id="KW-1185">Reference proteome</keyword>
<comment type="subcellular location">
    <subcellularLocation>
        <location evidence="1 10">Golgi apparatus membrane</location>
        <topology evidence="1 10">Single-pass type II membrane protein</topology>
    </subcellularLocation>
</comment>
<keyword evidence="8 10" id="KW-0333">Golgi apparatus</keyword>
<dbReference type="Pfam" id="PF01762">
    <property type="entry name" value="Galactosyl_T"/>
    <property type="match status" value="1"/>
</dbReference>
<evidence type="ECO:0000256" key="6">
    <source>
        <dbReference type="ARBA" id="ARBA00022968"/>
    </source>
</evidence>
<evidence type="ECO:0000256" key="2">
    <source>
        <dbReference type="ARBA" id="ARBA00008661"/>
    </source>
</evidence>
<evidence type="ECO:0000256" key="1">
    <source>
        <dbReference type="ARBA" id="ARBA00004323"/>
    </source>
</evidence>
<keyword evidence="5" id="KW-0812">Transmembrane</keyword>
<dbReference type="InterPro" id="IPR002659">
    <property type="entry name" value="Glyco_trans_31"/>
</dbReference>
<dbReference type="GO" id="GO:0000139">
    <property type="term" value="C:Golgi membrane"/>
    <property type="evidence" value="ECO:0007669"/>
    <property type="project" value="UniProtKB-SubCell"/>
</dbReference>
<evidence type="ECO:0000256" key="4">
    <source>
        <dbReference type="ARBA" id="ARBA00022679"/>
    </source>
</evidence>
<keyword evidence="9" id="KW-0472">Membrane</keyword>
<dbReference type="PANTHER" id="PTHR11214">
    <property type="entry name" value="BETA-1,3-N-ACETYLGLUCOSAMINYLTRANSFERASE"/>
    <property type="match status" value="1"/>
</dbReference>
<comment type="caution">
    <text evidence="11">The sequence shown here is derived from an EMBL/GenBank/DDBJ whole genome shotgun (WGS) entry which is preliminary data.</text>
</comment>
<proteinExistence type="inferred from homology"/>
<reference evidence="11 12" key="1">
    <citation type="submission" date="2024-03" db="EMBL/GenBank/DDBJ databases">
        <title>The Acrasis kona genome and developmental transcriptomes reveal deep origins of eukaryotic multicellular pathways.</title>
        <authorList>
            <person name="Sheikh S."/>
            <person name="Fu C.-J."/>
            <person name="Brown M.W."/>
            <person name="Baldauf S.L."/>
        </authorList>
    </citation>
    <scope>NUCLEOTIDE SEQUENCE [LARGE SCALE GENOMIC DNA]</scope>
    <source>
        <strain evidence="11 12">ATCC MYA-3509</strain>
    </source>
</reference>
<dbReference type="Proteomes" id="UP001431209">
    <property type="component" value="Unassembled WGS sequence"/>
</dbReference>
<evidence type="ECO:0000256" key="8">
    <source>
        <dbReference type="ARBA" id="ARBA00023034"/>
    </source>
</evidence>
<dbReference type="AlphaFoldDB" id="A0AAW2ZCC1"/>
<protein>
    <recommendedName>
        <fullName evidence="10">Hexosyltransferase</fullName>
        <ecNumber evidence="10">2.4.1.-</ecNumber>
    </recommendedName>
</protein>
<sequence length="258" mass="29779">MLISMLSMCGKEERNTMRQLQRDWFRQWGFLDLKFVLDENENGINCVEQLAAEQSKYNDLVFIPTKRQGYKQLIYKIESMVQFLGGELESGRYNYKYIFKTDDDSFIRPERLRKFVEDACGKFDECYFGALFKPSEGHSSPDYKARTLSDRFVFPFASGAGYGWSKSSLIKLNGMIKATGGLVKYEAEDATMGQWMSQIETTHFGEIHWTKGPSLCENPDTCLVHAIKKPNEMKKMMELEQAGKSYVEFCKTIRLNGP</sequence>